<protein>
    <submittedName>
        <fullName evidence="1">Uncharacterized protein</fullName>
    </submittedName>
</protein>
<name>A0A1I6YPY0_9FLAO</name>
<accession>A0A1I6YPY0</accession>
<dbReference type="EMBL" id="FPAS01000001">
    <property type="protein sequence ID" value="SFT52493.1"/>
    <property type="molecule type" value="Genomic_DNA"/>
</dbReference>
<evidence type="ECO:0000313" key="1">
    <source>
        <dbReference type="EMBL" id="SFT52493.1"/>
    </source>
</evidence>
<dbReference type="Proteomes" id="UP000236454">
    <property type="component" value="Unassembled WGS sequence"/>
</dbReference>
<gene>
    <name evidence="1" type="ORF">SAMN05216474_1078</name>
</gene>
<evidence type="ECO:0000313" key="2">
    <source>
        <dbReference type="Proteomes" id="UP000236454"/>
    </source>
</evidence>
<reference evidence="1 2" key="1">
    <citation type="submission" date="2016-10" db="EMBL/GenBank/DDBJ databases">
        <authorList>
            <person name="de Groot N.N."/>
        </authorList>
    </citation>
    <scope>NUCLEOTIDE SEQUENCE [LARGE SCALE GENOMIC DNA]</scope>
    <source>
        <strain evidence="1 2">CGMCC 1.7005</strain>
    </source>
</reference>
<keyword evidence="2" id="KW-1185">Reference proteome</keyword>
<dbReference type="OrthoDB" id="9781289at2"/>
<dbReference type="PROSITE" id="PS51257">
    <property type="entry name" value="PROKAR_LIPOPROTEIN"/>
    <property type="match status" value="1"/>
</dbReference>
<proteinExistence type="predicted"/>
<dbReference type="RefSeq" id="WP_090247253.1">
    <property type="nucleotide sequence ID" value="NZ_FPAS01000001.1"/>
</dbReference>
<dbReference type="AlphaFoldDB" id="A0A1I6YPY0"/>
<sequence>MKLYSILFLAALALFSCKKEIEESNSTSFEQPSTKDYLITTAGSYWVYDNYKVDGNGVETSLNTLDTIKCLGTEVIEGKEYAVFYRSFNPYFNLYLRDSNGYVIDQHGKVNFSMNKVGEVFSSREISGLINEEVKVASVDQDLSTQAGAFETVHIEAKYSYLDGTTFNACGGQSVALNTYYTKGVGKVWMEYGYIVELENTCSYRVRKLKEYSIAK</sequence>
<organism evidence="1 2">
    <name type="scientific">Lishizhenia tianjinensis</name>
    <dbReference type="NCBI Taxonomy" id="477690"/>
    <lineage>
        <taxon>Bacteria</taxon>
        <taxon>Pseudomonadati</taxon>
        <taxon>Bacteroidota</taxon>
        <taxon>Flavobacteriia</taxon>
        <taxon>Flavobacteriales</taxon>
        <taxon>Crocinitomicaceae</taxon>
        <taxon>Lishizhenia</taxon>
    </lineage>
</organism>